<evidence type="ECO:0000313" key="1">
    <source>
        <dbReference type="EMBL" id="RMC11518.1"/>
    </source>
</evidence>
<protein>
    <submittedName>
        <fullName evidence="1">Uncharacterized protein</fullName>
    </submittedName>
</protein>
<name>A0A3M0KE43_HIRRU</name>
<dbReference type="AlphaFoldDB" id="A0A3M0KE43"/>
<evidence type="ECO:0000313" key="2">
    <source>
        <dbReference type="Proteomes" id="UP000269221"/>
    </source>
</evidence>
<comment type="caution">
    <text evidence="1">The sequence shown here is derived from an EMBL/GenBank/DDBJ whole genome shotgun (WGS) entry which is preliminary data.</text>
</comment>
<reference evidence="1 2" key="1">
    <citation type="submission" date="2018-07" db="EMBL/GenBank/DDBJ databases">
        <title>A high quality draft genome assembly of the barn swallow (H. rustica rustica).</title>
        <authorList>
            <person name="Formenti G."/>
            <person name="Chiara M."/>
            <person name="Poveda L."/>
            <person name="Francoijs K.-J."/>
            <person name="Bonisoli-Alquati A."/>
            <person name="Canova L."/>
            <person name="Gianfranceschi L."/>
            <person name="Horner D.S."/>
            <person name="Saino N."/>
        </authorList>
    </citation>
    <scope>NUCLEOTIDE SEQUENCE [LARGE SCALE GENOMIC DNA]</scope>
    <source>
        <strain evidence="1">Chelidonia</strain>
        <tissue evidence="1">Blood</tissue>
    </source>
</reference>
<dbReference type="Proteomes" id="UP000269221">
    <property type="component" value="Unassembled WGS sequence"/>
</dbReference>
<sequence>MTDYFGLEFQHLRGIWQELLLSYTCNAIRDTFIRELQINDMYHDIVANFISYTPYARFFSYDQYYTIAHVTAEMAQFHGMINS</sequence>
<organism evidence="1 2">
    <name type="scientific">Hirundo rustica rustica</name>
    <dbReference type="NCBI Taxonomy" id="333673"/>
    <lineage>
        <taxon>Eukaryota</taxon>
        <taxon>Metazoa</taxon>
        <taxon>Chordata</taxon>
        <taxon>Craniata</taxon>
        <taxon>Vertebrata</taxon>
        <taxon>Euteleostomi</taxon>
        <taxon>Archelosauria</taxon>
        <taxon>Archosauria</taxon>
        <taxon>Dinosauria</taxon>
        <taxon>Saurischia</taxon>
        <taxon>Theropoda</taxon>
        <taxon>Coelurosauria</taxon>
        <taxon>Aves</taxon>
        <taxon>Neognathae</taxon>
        <taxon>Neoaves</taxon>
        <taxon>Telluraves</taxon>
        <taxon>Australaves</taxon>
        <taxon>Passeriformes</taxon>
        <taxon>Sylvioidea</taxon>
        <taxon>Hirundinidae</taxon>
        <taxon>Hirundo</taxon>
    </lineage>
</organism>
<keyword evidence="2" id="KW-1185">Reference proteome</keyword>
<accession>A0A3M0KE43</accession>
<dbReference type="EMBL" id="QRBI01000108">
    <property type="protein sequence ID" value="RMC11518.1"/>
    <property type="molecule type" value="Genomic_DNA"/>
</dbReference>
<proteinExistence type="predicted"/>
<gene>
    <name evidence="1" type="ORF">DUI87_11637</name>
</gene>